<feature type="region of interest" description="Disordered" evidence="1">
    <location>
        <begin position="88"/>
        <end position="110"/>
    </location>
</feature>
<keyword evidence="3" id="KW-1185">Reference proteome</keyword>
<comment type="caution">
    <text evidence="2">The sequence shown here is derived from an EMBL/GenBank/DDBJ whole genome shotgun (WGS) entry which is preliminary data.</text>
</comment>
<dbReference type="Proteomes" id="UP000189940">
    <property type="component" value="Unassembled WGS sequence"/>
</dbReference>
<dbReference type="EMBL" id="MWPQ01000044">
    <property type="protein sequence ID" value="OPH82461.1"/>
    <property type="molecule type" value="Genomic_DNA"/>
</dbReference>
<protein>
    <submittedName>
        <fullName evidence="2">Uncharacterized protein</fullName>
    </submittedName>
</protein>
<evidence type="ECO:0000256" key="1">
    <source>
        <dbReference type="SAM" id="MobiDB-lite"/>
    </source>
</evidence>
<accession>A0A1V4HWW1</accession>
<gene>
    <name evidence="2" type="ORF">B2M20_11750</name>
</gene>
<sequence>MGIAPSASADAPYCNYYMMPVRTVNCQRQQRPLTLGRGTPDEAGVTVVTVVTTLVCFSLSHTRPRVHRAPGVPRALFFDGANEEHLKRASSTARTRNTSSARLRWRELEA</sequence>
<organism evidence="2 3">
    <name type="scientific">Nitrobacter vulgaris</name>
    <dbReference type="NCBI Taxonomy" id="29421"/>
    <lineage>
        <taxon>Bacteria</taxon>
        <taxon>Pseudomonadati</taxon>
        <taxon>Pseudomonadota</taxon>
        <taxon>Alphaproteobacteria</taxon>
        <taxon>Hyphomicrobiales</taxon>
        <taxon>Nitrobacteraceae</taxon>
        <taxon>Nitrobacter</taxon>
    </lineage>
</organism>
<reference evidence="2 3" key="1">
    <citation type="submission" date="2017-02" db="EMBL/GenBank/DDBJ databases">
        <title>Genome sequence of the nitrite-oxidizing bacterium Nitrobacter vulgaris strain Ab1.</title>
        <authorList>
            <person name="Mellbye B.L."/>
            <person name="Davis E.W."/>
            <person name="Spieck E."/>
            <person name="Chang J.H."/>
            <person name="Bottomley P.J."/>
            <person name="Sayavedra-Soto L.A."/>
        </authorList>
    </citation>
    <scope>NUCLEOTIDE SEQUENCE [LARGE SCALE GENOMIC DNA]</scope>
    <source>
        <strain evidence="2 3">Ab1</strain>
    </source>
</reference>
<dbReference type="AlphaFoldDB" id="A0A1V4HWW1"/>
<feature type="compositionally biased region" description="Low complexity" evidence="1">
    <location>
        <begin position="89"/>
        <end position="102"/>
    </location>
</feature>
<evidence type="ECO:0000313" key="2">
    <source>
        <dbReference type="EMBL" id="OPH82461.1"/>
    </source>
</evidence>
<name>A0A1V4HWW1_NITVU</name>
<evidence type="ECO:0000313" key="3">
    <source>
        <dbReference type="Proteomes" id="UP000189940"/>
    </source>
</evidence>
<proteinExistence type="predicted"/>